<feature type="compositionally biased region" description="Basic and acidic residues" evidence="3">
    <location>
        <begin position="1315"/>
        <end position="1342"/>
    </location>
</feature>
<keyword evidence="6" id="KW-1185">Reference proteome</keyword>
<dbReference type="GO" id="GO:0006310">
    <property type="term" value="P:DNA recombination"/>
    <property type="evidence" value="ECO:0007669"/>
    <property type="project" value="UniProtKB-KW"/>
</dbReference>
<comment type="caution">
    <text evidence="5">The sequence shown here is derived from an EMBL/GenBank/DDBJ whole genome shotgun (WGS) entry which is preliminary data.</text>
</comment>
<dbReference type="SUPFAM" id="SSF56349">
    <property type="entry name" value="DNA breaking-rejoining enzymes"/>
    <property type="match status" value="1"/>
</dbReference>
<evidence type="ECO:0000256" key="2">
    <source>
        <dbReference type="ARBA" id="ARBA00023172"/>
    </source>
</evidence>
<evidence type="ECO:0000313" key="6">
    <source>
        <dbReference type="Proteomes" id="UP000053030"/>
    </source>
</evidence>
<evidence type="ECO:0000256" key="3">
    <source>
        <dbReference type="SAM" id="MobiDB-lite"/>
    </source>
</evidence>
<organism evidence="5 6">
    <name type="scientific">Idiomarina zobellii</name>
    <dbReference type="NCBI Taxonomy" id="86103"/>
    <lineage>
        <taxon>Bacteria</taxon>
        <taxon>Pseudomonadati</taxon>
        <taxon>Pseudomonadota</taxon>
        <taxon>Gammaproteobacteria</taxon>
        <taxon>Alteromonadales</taxon>
        <taxon>Idiomarinaceae</taxon>
        <taxon>Idiomarina</taxon>
    </lineage>
</organism>
<protein>
    <recommendedName>
        <fullName evidence="4">Tyr recombinase domain-containing protein</fullName>
    </recommendedName>
</protein>
<feature type="region of interest" description="Disordered" evidence="3">
    <location>
        <begin position="1306"/>
        <end position="1346"/>
    </location>
</feature>
<sequence length="1929" mass="222471">MGIAKLTVAKFNLTSQEVSNEDSQAILRQPKVSRVLRKLGFFSLGEPGSSERDRAANILVGYIANLHIRFSQTVSFNKPIHQKAYDRFDSFFSRHHRRFKRTITENDVEALKPLFSKKLDAAPLGALLQTSNQSSSITNEEWEKLKYWAAYTCICFLMCHFRYVDVNNRSVLMPSISAGLRRLRLAQGSSRYQIVLHELSIPKDFKDFCEQWEELYESVNTKYDDQSEQLSHSIAGQNFNTLKLFFESFWRVEPSKRVDYITGRSKVTRSSTLDKPTRGTVERVRPTIRYRNIDKEQGEEVAAETREDYQLFETDTKQTSEFKSQVYLQHIKAQAIAASSLRNELGHPCSLNTIERRQLLQVLKSLDISERSQSRLSDAWLLLILITGQTHKTLCPALMHKEVSKNDLTISLTGQSITFINNRRLTSHLMAHQLGLLDEQRNVLRIDLPSSITEIFQQSAQKSQFITEKQLNNRLRTLCAKLELPVITSNQLAAWPFLYLSRRAQNRTAAAATFGMQPSEWTPLYYTNFDVSHLRRRHSKFYELLFNSASQFDLAKDFSRIAGYANNTTGQYGSTLRVREKRFIKILDKFRDYIKNLQWAYASGQHDYLRELHNAYTVYVLIYFQLQTAARPVAGIIESIGQLDFANKRIFLQDKEVRDGVSRIVPMTGLLERQLRDYIEYLAAAQGELSAKGKRLSKQFLSQLKGKENLFKFFEKEPSGQWRYVVLTNGVLAEYLKELLPLPLNFARHMVRNFLNDEKVKTEIIDDFMGHDMEGQMLFGKYSAHVESNIKPLISSLEAFANHISLERLTAPISLPKTKILLDETSGLPAIVAHEAVERRETPTEREKRLKTRQERDERVKNYVRSYIGRELPRLKKCDGDDNALNEMIQDAHEHIEAKYTGVKYYVAKEELVSYIDKLNNAYGRALDIGKLPTKIAREKPIRSMLSVNLADRAARLSELLINELPQTDELTDAELRCILVLISGLYGGLNSSAWLEVLLNTDFCERGNILSLELPDRTNLYWLSLTIGQSHKVNEVDPDGTARLTRQVFLTPTQLSLVTALQNRRSEKSTLKLSDIPKILMESVSLSPLTKVMFYESQKQIPVVQMLKYGVDFTAHHTPGFSVALRHTAMGEIDTFSLSDRQLIYALQPHLNTVEQPPSIEGLQVVWDSTENSRVKGSSQRSQLKKLLDVRFRNVNREITKILKQTEKRGAESKVKNALTALKTDFEQVEAVNFLISWLLSNMELQNNRISTVSRYHSAVTLNWLVATYTCKNLSALSGDEFYELYNEAIELTQPRTEEDIEIMAGEGNPTPKPELKNLNTKEEKAKERARNNERHKEQIARNKQKVSNQHYTRQCFQRFHNFLVQYFNLPRMPRDLVTMKSNRVEHIRVGFIPHKLYEAVIAKLPETKGCDDNVSLMLQCITILAYRTGLRISEILSLRLKDVTTHPDVWVHIKINEYAEVKRGSSARKVPLFLLLEPNEIKSFKNWLVRRKRNSRTNLELLFCYHDTPRVMIDSWIIEQSVVAWLRALSGMKSFVFHDFRHTALSCLQFLVEDEDRLYFDFSGREEFDVEQLKDSIFGGNNIRVDRYYALATFAGHANPSSTFKTYMHFSYLLTHLKLRRSNVVLTKSFVRNLSGLSDKMIANIIRGKKKIKRPSNEGEIPNLLPPHEGWLVAVAESERRYIRTVKQQSPITIESATDLMTIKPGPSEVHDILMCVTKGMSNEKISRDYEVPVKVVECYRTEARHLARKQTARDNRRLIKKQSKAKSTYLPSKPLTPKERKLARLYINGILKLAAENGASDVLELIEYFTNNVYIDEPGIRFDCVDKLNWFVDLLSPVISLRNWYIFVTTSKAHMSDIDAFINRLKITTKKPEVKIKKVGKPDFYLRLKHPNQDDLRRRGSLYQATSMLKYLLFMALIMLSAESEF</sequence>
<dbReference type="PANTHER" id="PTHR30349">
    <property type="entry name" value="PHAGE INTEGRASE-RELATED"/>
    <property type="match status" value="1"/>
</dbReference>
<dbReference type="InterPro" id="IPR050090">
    <property type="entry name" value="Tyrosine_recombinase_XerCD"/>
</dbReference>
<name>A0A837NEH5_9GAMM</name>
<dbReference type="Pfam" id="PF00589">
    <property type="entry name" value="Phage_integrase"/>
    <property type="match status" value="1"/>
</dbReference>
<evidence type="ECO:0000256" key="1">
    <source>
        <dbReference type="ARBA" id="ARBA00022908"/>
    </source>
</evidence>
<keyword evidence="2" id="KW-0233">DNA recombination</keyword>
<proteinExistence type="predicted"/>
<dbReference type="Proteomes" id="UP000053030">
    <property type="component" value="Unassembled WGS sequence"/>
</dbReference>
<accession>A0A837NEH5</accession>
<gene>
    <name evidence="5" type="ORF">AFK76_12345</name>
</gene>
<feature type="domain" description="Tyr recombinase" evidence="4">
    <location>
        <begin position="1393"/>
        <end position="1622"/>
    </location>
</feature>
<dbReference type="InterPro" id="IPR002104">
    <property type="entry name" value="Integrase_catalytic"/>
</dbReference>
<dbReference type="Gene3D" id="1.10.443.10">
    <property type="entry name" value="Intergrase catalytic core"/>
    <property type="match status" value="1"/>
</dbReference>
<evidence type="ECO:0000313" key="5">
    <source>
        <dbReference type="EMBL" id="KPD20917.1"/>
    </source>
</evidence>
<keyword evidence="1" id="KW-0229">DNA integration</keyword>
<dbReference type="PROSITE" id="PS51898">
    <property type="entry name" value="TYR_RECOMBINASE"/>
    <property type="match status" value="1"/>
</dbReference>
<dbReference type="InterPro" id="IPR013762">
    <property type="entry name" value="Integrase-like_cat_sf"/>
</dbReference>
<dbReference type="InterPro" id="IPR011010">
    <property type="entry name" value="DNA_brk_join_enz"/>
</dbReference>
<evidence type="ECO:0000259" key="4">
    <source>
        <dbReference type="PROSITE" id="PS51898"/>
    </source>
</evidence>
<dbReference type="GO" id="GO:0003677">
    <property type="term" value="F:DNA binding"/>
    <property type="evidence" value="ECO:0007669"/>
    <property type="project" value="InterPro"/>
</dbReference>
<dbReference type="EMBL" id="LHSG01000022">
    <property type="protein sequence ID" value="KPD20917.1"/>
    <property type="molecule type" value="Genomic_DNA"/>
</dbReference>
<dbReference type="PANTHER" id="PTHR30349:SF94">
    <property type="entry name" value="INTEGRASE_RECOMBINASE HI_1414-RELATED"/>
    <property type="match status" value="1"/>
</dbReference>
<reference evidence="5 6" key="1">
    <citation type="submission" date="2015-08" db="EMBL/GenBank/DDBJ databases">
        <title>Genome sequencing and assembly of the deep-sea bacterium Idiomarina zobellii.</title>
        <authorList>
            <person name="Mithoefer S.D."/>
            <person name="Rheaume B.A."/>
            <person name="MacLea K.S."/>
        </authorList>
    </citation>
    <scope>NUCLEOTIDE SEQUENCE [LARGE SCALE GENOMIC DNA]</scope>
    <source>
        <strain evidence="5 6">KMM 231</strain>
    </source>
</reference>
<dbReference type="GO" id="GO:0015074">
    <property type="term" value="P:DNA integration"/>
    <property type="evidence" value="ECO:0007669"/>
    <property type="project" value="UniProtKB-KW"/>
</dbReference>